<feature type="compositionally biased region" description="Low complexity" evidence="1">
    <location>
        <begin position="89"/>
        <end position="98"/>
    </location>
</feature>
<feature type="domain" description="RNA 3'-terminal phosphate cyclase" evidence="3">
    <location>
        <begin position="17"/>
        <end position="65"/>
    </location>
</feature>
<keyword evidence="2" id="KW-0472">Membrane</keyword>
<evidence type="ECO:0000256" key="2">
    <source>
        <dbReference type="SAM" id="Phobius"/>
    </source>
</evidence>
<evidence type="ECO:0000313" key="5">
    <source>
        <dbReference type="Proteomes" id="UP001530315"/>
    </source>
</evidence>
<comment type="caution">
    <text evidence="4">The sequence shown here is derived from an EMBL/GenBank/DDBJ whole genome shotgun (WGS) entry which is preliminary data.</text>
</comment>
<dbReference type="AlphaFoldDB" id="A0ABD3PAM8"/>
<dbReference type="InterPro" id="IPR013792">
    <property type="entry name" value="RNA3'P_cycl/enolpyr_Trfase_a/b"/>
</dbReference>
<dbReference type="InterPro" id="IPR023797">
    <property type="entry name" value="RNA3'_phos_cyclase_dom"/>
</dbReference>
<dbReference type="InterPro" id="IPR000228">
    <property type="entry name" value="RNA3'_term_phos_cyc"/>
</dbReference>
<evidence type="ECO:0000313" key="4">
    <source>
        <dbReference type="EMBL" id="KAL3783495.1"/>
    </source>
</evidence>
<dbReference type="SUPFAM" id="SSF55205">
    <property type="entry name" value="EPT/RTPC-like"/>
    <property type="match status" value="1"/>
</dbReference>
<keyword evidence="2" id="KW-0812">Transmembrane</keyword>
<dbReference type="Proteomes" id="UP001530315">
    <property type="component" value="Unassembled WGS sequence"/>
</dbReference>
<feature type="region of interest" description="Disordered" evidence="1">
    <location>
        <begin position="68"/>
        <end position="125"/>
    </location>
</feature>
<accession>A0ABD3PAM8</accession>
<keyword evidence="5" id="KW-1185">Reference proteome</keyword>
<dbReference type="PANTHER" id="PTHR11096:SF0">
    <property type="entry name" value="RNA 3'-TERMINAL PHOSPHATE CYCLASE"/>
    <property type="match status" value="1"/>
</dbReference>
<protein>
    <recommendedName>
        <fullName evidence="3">RNA 3'-terminal phosphate cyclase domain-containing protein</fullName>
    </recommendedName>
</protein>
<feature type="compositionally biased region" description="Basic residues" evidence="1">
    <location>
        <begin position="71"/>
        <end position="80"/>
    </location>
</feature>
<dbReference type="EMBL" id="JALLAZ020000970">
    <property type="protein sequence ID" value="KAL3783495.1"/>
    <property type="molecule type" value="Genomic_DNA"/>
</dbReference>
<keyword evidence="2" id="KW-1133">Transmembrane helix</keyword>
<reference evidence="4 5" key="1">
    <citation type="submission" date="2024-10" db="EMBL/GenBank/DDBJ databases">
        <title>Updated reference genomes for cyclostephanoid diatoms.</title>
        <authorList>
            <person name="Roberts W.R."/>
            <person name="Alverson A.J."/>
        </authorList>
    </citation>
    <scope>NUCLEOTIDE SEQUENCE [LARGE SCALE GENOMIC DNA]</scope>
    <source>
        <strain evidence="4 5">AJA276-08</strain>
    </source>
</reference>
<dbReference type="Gene3D" id="3.65.10.20">
    <property type="entry name" value="RNA 3'-terminal phosphate cyclase domain"/>
    <property type="match status" value="1"/>
</dbReference>
<evidence type="ECO:0000259" key="3">
    <source>
        <dbReference type="Pfam" id="PF01137"/>
    </source>
</evidence>
<proteinExistence type="predicted"/>
<name>A0ABD3PAM8_9STRA</name>
<sequence>MHENDDDLTIPIDGSHMEGGGQILRNAIAYVVLLGRSVGIRDVRANRSSTGPGVRPQHLAGMTLAVDNRQSRRRRRRRRCASGGGGGIRASVVRSRWSARGEGRPRPPPAAASTSRYDGPDGGSDGTFVADARTAGAVALLLQAALLPGLVAATAGKTTRSPGVSIELPGVADATGAPQIDYVAGGARSVRECPPAKTTRRRRRRCAFVVVVILGGGGGEARWTLSIYDVVESVLTKTTNNSMTKTMSIISNGDRRFSRRSSKSRQTPSDDPSWDKIIPAIFFAASAACFVDPTKAPSIFFALLGFMTIFISPVMNFLAAPVTEGLTGTVTASLDAFTADENGPRRERLYESLADLLSTSLYSSALRDAVRQFIVESLTSEELHDSALNTLQTALIKASENEGLRSAALLVVRQAFVGALNDEAFVRDLMSSIVGAMVQASREEELTQSFLDVVTTAVTKALADERFVMELRGAITDTLKDGEIYKAGARGMVSAAFGSGVIQKTFLGEARTTTR</sequence>
<gene>
    <name evidence="4" type="ORF">ACHAW5_009374</name>
</gene>
<dbReference type="PANTHER" id="PTHR11096">
    <property type="entry name" value="RNA 3' TERMINAL PHOSPHATE CYCLASE"/>
    <property type="match status" value="1"/>
</dbReference>
<evidence type="ECO:0000256" key="1">
    <source>
        <dbReference type="SAM" id="MobiDB-lite"/>
    </source>
</evidence>
<feature type="transmembrane region" description="Helical" evidence="2">
    <location>
        <begin position="298"/>
        <end position="319"/>
    </location>
</feature>
<dbReference type="InterPro" id="IPR037136">
    <property type="entry name" value="RNA3'_phos_cyclase_dom_sf"/>
</dbReference>
<feature type="transmembrane region" description="Helical" evidence="2">
    <location>
        <begin position="206"/>
        <end position="225"/>
    </location>
</feature>
<dbReference type="Pfam" id="PF01137">
    <property type="entry name" value="RTC"/>
    <property type="match status" value="1"/>
</dbReference>
<organism evidence="4 5">
    <name type="scientific">Stephanodiscus triporus</name>
    <dbReference type="NCBI Taxonomy" id="2934178"/>
    <lineage>
        <taxon>Eukaryota</taxon>
        <taxon>Sar</taxon>
        <taxon>Stramenopiles</taxon>
        <taxon>Ochrophyta</taxon>
        <taxon>Bacillariophyta</taxon>
        <taxon>Coscinodiscophyceae</taxon>
        <taxon>Thalassiosirophycidae</taxon>
        <taxon>Stephanodiscales</taxon>
        <taxon>Stephanodiscaceae</taxon>
        <taxon>Stephanodiscus</taxon>
    </lineage>
</organism>